<dbReference type="Proteomes" id="UP001054837">
    <property type="component" value="Unassembled WGS sequence"/>
</dbReference>
<dbReference type="EMBL" id="BPLQ01014397">
    <property type="protein sequence ID" value="GIY79431.1"/>
    <property type="molecule type" value="Genomic_DNA"/>
</dbReference>
<proteinExistence type="predicted"/>
<accession>A0AAV4W9F1</accession>
<organism evidence="1 2">
    <name type="scientific">Caerostris darwini</name>
    <dbReference type="NCBI Taxonomy" id="1538125"/>
    <lineage>
        <taxon>Eukaryota</taxon>
        <taxon>Metazoa</taxon>
        <taxon>Ecdysozoa</taxon>
        <taxon>Arthropoda</taxon>
        <taxon>Chelicerata</taxon>
        <taxon>Arachnida</taxon>
        <taxon>Araneae</taxon>
        <taxon>Araneomorphae</taxon>
        <taxon>Entelegynae</taxon>
        <taxon>Araneoidea</taxon>
        <taxon>Araneidae</taxon>
        <taxon>Caerostris</taxon>
    </lineage>
</organism>
<comment type="caution">
    <text evidence="1">The sequence shown here is derived from an EMBL/GenBank/DDBJ whole genome shotgun (WGS) entry which is preliminary data.</text>
</comment>
<evidence type="ECO:0000313" key="1">
    <source>
        <dbReference type="EMBL" id="GIY79431.1"/>
    </source>
</evidence>
<dbReference type="AlphaFoldDB" id="A0AAV4W9F1"/>
<keyword evidence="2" id="KW-1185">Reference proteome</keyword>
<gene>
    <name evidence="1" type="ORF">CDAR_242881</name>
</gene>
<evidence type="ECO:0000313" key="2">
    <source>
        <dbReference type="Proteomes" id="UP001054837"/>
    </source>
</evidence>
<name>A0AAV4W9F1_9ARAC</name>
<protein>
    <submittedName>
        <fullName evidence="1">Uncharacterized protein</fullName>
    </submittedName>
</protein>
<reference evidence="1 2" key="1">
    <citation type="submission" date="2021-06" db="EMBL/GenBank/DDBJ databases">
        <title>Caerostris darwini draft genome.</title>
        <authorList>
            <person name="Kono N."/>
            <person name="Arakawa K."/>
        </authorList>
    </citation>
    <scope>NUCLEOTIDE SEQUENCE [LARGE SCALE GENOMIC DNA]</scope>
</reference>
<sequence>MSLHDSGLQAHLHFCQFELMQSGRERGGDRHPKYSNSPYLPPPFTATVSGEERTINSSPTPRCWRGGRLLQNELCHHLVLHSSAEWMIPYYPSSV</sequence>